<keyword evidence="5" id="KW-0963">Cytoplasm</keyword>
<feature type="active site" description="Proton acceptor" evidence="13">
    <location>
        <position position="441"/>
    </location>
</feature>
<dbReference type="Gene3D" id="3.50.50.60">
    <property type="entry name" value="FAD/NAD(P)-binding domain"/>
    <property type="match status" value="2"/>
</dbReference>
<dbReference type="PANTHER" id="PTHR22912:SF217">
    <property type="entry name" value="DIHYDROLIPOYL DEHYDROGENASE"/>
    <property type="match status" value="1"/>
</dbReference>
<name>A0AB33KPM2_9FLAO</name>
<keyword evidence="9 14" id="KW-0520">NAD</keyword>
<evidence type="ECO:0000256" key="16">
    <source>
        <dbReference type="RuleBase" id="RU003692"/>
    </source>
</evidence>
<dbReference type="PANTHER" id="PTHR22912">
    <property type="entry name" value="DISULFIDE OXIDOREDUCTASE"/>
    <property type="match status" value="1"/>
</dbReference>
<dbReference type="PRINTS" id="PR00411">
    <property type="entry name" value="PNDRDTASEI"/>
</dbReference>
<dbReference type="SUPFAM" id="SSF55424">
    <property type="entry name" value="FAD/NAD-linked reductases, dimerisation (C-terminal) domain"/>
    <property type="match status" value="1"/>
</dbReference>
<evidence type="ECO:0000256" key="14">
    <source>
        <dbReference type="PIRSR" id="PIRSR000350-3"/>
    </source>
</evidence>
<dbReference type="InterPro" id="IPR036188">
    <property type="entry name" value="FAD/NAD-bd_sf"/>
</dbReference>
<keyword evidence="11 16" id="KW-0676">Redox-active center</keyword>
<gene>
    <name evidence="19" type="primary">lpdA_1</name>
    <name evidence="19" type="ORF">Pbs1_01470</name>
</gene>
<evidence type="ECO:0000256" key="12">
    <source>
        <dbReference type="ARBA" id="ARBA00049187"/>
    </source>
</evidence>
<dbReference type="FunFam" id="3.30.390.30:FF:000001">
    <property type="entry name" value="Dihydrolipoyl dehydrogenase"/>
    <property type="match status" value="1"/>
</dbReference>
<evidence type="ECO:0000256" key="9">
    <source>
        <dbReference type="ARBA" id="ARBA00023027"/>
    </source>
</evidence>
<keyword evidence="7 14" id="KW-0274">FAD</keyword>
<dbReference type="Pfam" id="PF07992">
    <property type="entry name" value="Pyr_redox_2"/>
    <property type="match status" value="1"/>
</dbReference>
<evidence type="ECO:0000256" key="5">
    <source>
        <dbReference type="ARBA" id="ARBA00022490"/>
    </source>
</evidence>
<dbReference type="InterPro" id="IPR012999">
    <property type="entry name" value="Pyr_OxRdtase_I_AS"/>
</dbReference>
<dbReference type="PROSITE" id="PS00076">
    <property type="entry name" value="PYRIDINE_REDOX_1"/>
    <property type="match status" value="1"/>
</dbReference>
<comment type="miscellaneous">
    <text evidence="16">The active site is a redox-active disulfide bond.</text>
</comment>
<comment type="subcellular location">
    <subcellularLocation>
        <location evidence="1">Cytoplasm</location>
    </subcellularLocation>
</comment>
<dbReference type="GO" id="GO:0005737">
    <property type="term" value="C:cytoplasm"/>
    <property type="evidence" value="ECO:0007669"/>
    <property type="project" value="UniProtKB-SubCell"/>
</dbReference>
<comment type="catalytic activity">
    <reaction evidence="12 16">
        <text>N(6)-[(R)-dihydrolipoyl]-L-lysyl-[protein] + NAD(+) = N(6)-[(R)-lipoyl]-L-lysyl-[protein] + NADH + H(+)</text>
        <dbReference type="Rhea" id="RHEA:15045"/>
        <dbReference type="Rhea" id="RHEA-COMP:10474"/>
        <dbReference type="Rhea" id="RHEA-COMP:10475"/>
        <dbReference type="ChEBI" id="CHEBI:15378"/>
        <dbReference type="ChEBI" id="CHEBI:57540"/>
        <dbReference type="ChEBI" id="CHEBI:57945"/>
        <dbReference type="ChEBI" id="CHEBI:83099"/>
        <dbReference type="ChEBI" id="CHEBI:83100"/>
        <dbReference type="EC" id="1.8.1.4"/>
    </reaction>
</comment>
<accession>A0AB33KPM2</accession>
<evidence type="ECO:0000256" key="6">
    <source>
        <dbReference type="ARBA" id="ARBA00022630"/>
    </source>
</evidence>
<organism evidence="19">
    <name type="scientific">Tenacibaculum sp. Pbs-1</name>
    <dbReference type="NCBI Taxonomy" id="3238748"/>
    <lineage>
        <taxon>Bacteria</taxon>
        <taxon>Pseudomonadati</taxon>
        <taxon>Bacteroidota</taxon>
        <taxon>Flavobacteriia</taxon>
        <taxon>Flavobacteriales</taxon>
        <taxon>Flavobacteriaceae</taxon>
        <taxon>Tenacibaculum</taxon>
    </lineage>
</organism>
<keyword evidence="8 16" id="KW-0560">Oxidoreductase</keyword>
<proteinExistence type="inferred from homology"/>
<evidence type="ECO:0000256" key="15">
    <source>
        <dbReference type="PIRSR" id="PIRSR000350-4"/>
    </source>
</evidence>
<dbReference type="SUPFAM" id="SSF51905">
    <property type="entry name" value="FAD/NAD(P)-binding domain"/>
    <property type="match status" value="1"/>
</dbReference>
<evidence type="ECO:0000256" key="4">
    <source>
        <dbReference type="ARBA" id="ARBA00016961"/>
    </source>
</evidence>
<feature type="binding site" evidence="14">
    <location>
        <position position="201"/>
    </location>
    <ligand>
        <name>NAD(+)</name>
        <dbReference type="ChEBI" id="CHEBI:57540"/>
    </ligand>
</feature>
<feature type="binding site" evidence="14">
    <location>
        <position position="308"/>
    </location>
    <ligand>
        <name>FAD</name>
        <dbReference type="ChEBI" id="CHEBI:57692"/>
    </ligand>
</feature>
<keyword evidence="10" id="KW-1015">Disulfide bond</keyword>
<evidence type="ECO:0000313" key="19">
    <source>
        <dbReference type="EMBL" id="BFP66804.1"/>
    </source>
</evidence>
<dbReference type="GO" id="GO:0004148">
    <property type="term" value="F:dihydrolipoyl dehydrogenase (NADH) activity"/>
    <property type="evidence" value="ECO:0007669"/>
    <property type="project" value="UniProtKB-EC"/>
</dbReference>
<dbReference type="PRINTS" id="PR00368">
    <property type="entry name" value="FADPNR"/>
</dbReference>
<protein>
    <recommendedName>
        <fullName evidence="4 16">Dihydrolipoyl dehydrogenase</fullName>
        <ecNumber evidence="3 16">1.8.1.4</ecNumber>
    </recommendedName>
</protein>
<evidence type="ECO:0000256" key="2">
    <source>
        <dbReference type="ARBA" id="ARBA00007532"/>
    </source>
</evidence>
<evidence type="ECO:0000259" key="17">
    <source>
        <dbReference type="Pfam" id="PF02852"/>
    </source>
</evidence>
<dbReference type="NCBIfam" id="TIGR01350">
    <property type="entry name" value="lipoamide_DH"/>
    <property type="match status" value="1"/>
</dbReference>
<dbReference type="PIRSF" id="PIRSF000350">
    <property type="entry name" value="Mercury_reductase_MerA"/>
    <property type="match status" value="1"/>
</dbReference>
<evidence type="ECO:0000256" key="10">
    <source>
        <dbReference type="ARBA" id="ARBA00023157"/>
    </source>
</evidence>
<feature type="domain" description="FAD/NAD(P)-binding" evidence="18">
    <location>
        <begin position="3"/>
        <end position="323"/>
    </location>
</feature>
<sequence length="462" mass="49502">MKYDVLIIGSGPGGYVTAIRASQLGFKTAVVEKENLGGICLNWGCIPTKALLKSAQVYDYLKHVDEYGLKAEAIDKDFEAVIKRSRGVAEGMSKGVQFLMKKNKIDIIDGFGKVKTGKKVDVTDKDGKVTEYSADHIIIATGARSRELPSLPQDGKKVIGYREAMSLPTQPKSMIVVGSGAIGVEFAHFYNSMGTDVTVVEFMPTIVPVEDKDVSKQMERSFKKAGIKVMTSSSVESVDTSGDGVKATVKTKKGEEVLEADIVLSAVGIKTNIENIGLEDVGIITDRDKILVNDWYQTNIPGYYAIGDVTPGPALAHVASAEGITCVEKIAGLHTEAIDYGNIPGCTYATPEIASVGLTEEQAKEKGYELKIGKFPFSASGKAKAAGTPDGFVKVIFDAKYGEWLGCHMIGAGVTDMIAEAVLGRKLETTGHEVLKAIHPHPTMSEAVMEAVADAYDEVIHL</sequence>
<dbReference type="Pfam" id="PF02852">
    <property type="entry name" value="Pyr_redox_dim"/>
    <property type="match status" value="1"/>
</dbReference>
<feature type="binding site" evidence="14">
    <location>
        <position position="49"/>
    </location>
    <ligand>
        <name>FAD</name>
        <dbReference type="ChEBI" id="CHEBI:57692"/>
    </ligand>
</feature>
<evidence type="ECO:0000256" key="1">
    <source>
        <dbReference type="ARBA" id="ARBA00004496"/>
    </source>
</evidence>
<dbReference type="EMBL" id="AP035888">
    <property type="protein sequence ID" value="BFP66804.1"/>
    <property type="molecule type" value="Genomic_DNA"/>
</dbReference>
<dbReference type="GO" id="GO:0006103">
    <property type="term" value="P:2-oxoglutarate metabolic process"/>
    <property type="evidence" value="ECO:0007669"/>
    <property type="project" value="TreeGrafter"/>
</dbReference>
<feature type="binding site" evidence="14">
    <location>
        <begin position="178"/>
        <end position="185"/>
    </location>
    <ligand>
        <name>NAD(+)</name>
        <dbReference type="ChEBI" id="CHEBI:57540"/>
    </ligand>
</feature>
<feature type="binding site" evidence="14">
    <location>
        <position position="268"/>
    </location>
    <ligand>
        <name>NAD(+)</name>
        <dbReference type="ChEBI" id="CHEBI:57540"/>
    </ligand>
</feature>
<reference evidence="19" key="1">
    <citation type="submission" date="2024-08" db="EMBL/GenBank/DDBJ databases">
        <title>Whole genome sequence of Tenacibaculum sp. strain pbs-1 associated with black-spot shell disease in Akoya pearl oysters.</title>
        <authorList>
            <person name="Sakatoku A."/>
            <person name="Suzuki T."/>
            <person name="Hatano K."/>
            <person name="Seki M."/>
            <person name="Tanaka D."/>
            <person name="Nakamura S."/>
            <person name="Suzuki N."/>
            <person name="Isshiki T."/>
        </authorList>
    </citation>
    <scope>NUCLEOTIDE SEQUENCE</scope>
    <source>
        <strain evidence="19">Pbs-1</strain>
    </source>
</reference>
<dbReference type="InterPro" id="IPR006258">
    <property type="entry name" value="Lipoamide_DH"/>
</dbReference>
<dbReference type="InterPro" id="IPR050151">
    <property type="entry name" value="Class-I_Pyr_Nuc-Dis_Oxidored"/>
</dbReference>
<feature type="disulfide bond" description="Redox-active" evidence="15">
    <location>
        <begin position="40"/>
        <end position="45"/>
    </location>
</feature>
<keyword evidence="14" id="KW-0547">Nucleotide-binding</keyword>
<comment type="similarity">
    <text evidence="2 16">Belongs to the class-I pyridine nucleotide-disulfide oxidoreductase family.</text>
</comment>
<dbReference type="Gene3D" id="3.30.390.30">
    <property type="match status" value="1"/>
</dbReference>
<dbReference type="InterPro" id="IPR016156">
    <property type="entry name" value="FAD/NAD-linked_Rdtase_dimer_sf"/>
</dbReference>
<comment type="cofactor">
    <cofactor evidence="14 16">
        <name>FAD</name>
        <dbReference type="ChEBI" id="CHEBI:57692"/>
    </cofactor>
    <text evidence="14 16">Binds 1 FAD per subunit.</text>
</comment>
<feature type="domain" description="Pyridine nucleotide-disulphide oxidoreductase dimerisation" evidence="17">
    <location>
        <begin position="343"/>
        <end position="451"/>
    </location>
</feature>
<dbReference type="GO" id="GO:0050660">
    <property type="term" value="F:flavin adenine dinucleotide binding"/>
    <property type="evidence" value="ECO:0007669"/>
    <property type="project" value="InterPro"/>
</dbReference>
<evidence type="ECO:0000256" key="13">
    <source>
        <dbReference type="PIRSR" id="PIRSR000350-2"/>
    </source>
</evidence>
<dbReference type="EC" id="1.8.1.4" evidence="3 16"/>
<dbReference type="InterPro" id="IPR023753">
    <property type="entry name" value="FAD/NAD-binding_dom"/>
</dbReference>
<feature type="binding site" evidence="14">
    <location>
        <position position="112"/>
    </location>
    <ligand>
        <name>FAD</name>
        <dbReference type="ChEBI" id="CHEBI:57692"/>
    </ligand>
</feature>
<evidence type="ECO:0000256" key="8">
    <source>
        <dbReference type="ARBA" id="ARBA00023002"/>
    </source>
</evidence>
<dbReference type="AlphaFoldDB" id="A0AB33KPM2"/>
<dbReference type="InterPro" id="IPR004099">
    <property type="entry name" value="Pyr_nucl-diS_OxRdtase_dimer"/>
</dbReference>
<evidence type="ECO:0000256" key="11">
    <source>
        <dbReference type="ARBA" id="ARBA00023284"/>
    </source>
</evidence>
<evidence type="ECO:0000256" key="7">
    <source>
        <dbReference type="ARBA" id="ARBA00022827"/>
    </source>
</evidence>
<evidence type="ECO:0000259" key="18">
    <source>
        <dbReference type="Pfam" id="PF07992"/>
    </source>
</evidence>
<evidence type="ECO:0000256" key="3">
    <source>
        <dbReference type="ARBA" id="ARBA00012608"/>
    </source>
</evidence>
<keyword evidence="6 16" id="KW-0285">Flavoprotein</keyword>
<dbReference type="InterPro" id="IPR001100">
    <property type="entry name" value="Pyr_nuc-diS_OxRdtase"/>
</dbReference>